<sequence>MGKLLQACSHRFKVSIGIRGSVAGCCASSNGEASCPTSTQRLGIDGYGTSGAQIQGHGANRPLVDRIQARVWQSSYWASMSKQSKRVVGLCNLCGREMEGRADVFTRRWEHHPASKHPEQQNGDGRNSRDPVRLATSSRPAQKRASHGRFRQGNTVSDRYSAETPGLGTLSHLQNQCNCSCFFATLRLCDHPFVMAKSSTLIQDRPHEPLVTRP</sequence>
<accession>A0ABQ9QJQ2</accession>
<evidence type="ECO:0008006" key="4">
    <source>
        <dbReference type="Google" id="ProtNLM"/>
    </source>
</evidence>
<name>A0ABQ9QJQ2_9PEZI</name>
<feature type="region of interest" description="Disordered" evidence="1">
    <location>
        <begin position="112"/>
        <end position="161"/>
    </location>
</feature>
<proteinExistence type="predicted"/>
<organism evidence="2 3">
    <name type="scientific">Colletotrichum tamarilloi</name>
    <dbReference type="NCBI Taxonomy" id="1209934"/>
    <lineage>
        <taxon>Eukaryota</taxon>
        <taxon>Fungi</taxon>
        <taxon>Dikarya</taxon>
        <taxon>Ascomycota</taxon>
        <taxon>Pezizomycotina</taxon>
        <taxon>Sordariomycetes</taxon>
        <taxon>Hypocreomycetidae</taxon>
        <taxon>Glomerellales</taxon>
        <taxon>Glomerellaceae</taxon>
        <taxon>Colletotrichum</taxon>
        <taxon>Colletotrichum acutatum species complex</taxon>
    </lineage>
</organism>
<gene>
    <name evidence="2" type="ORF">CTAM01_16065</name>
</gene>
<reference evidence="2 3" key="1">
    <citation type="submission" date="2016-10" db="EMBL/GenBank/DDBJ databases">
        <title>The genome sequence of Colletotrichum fioriniae PJ7.</title>
        <authorList>
            <person name="Baroncelli R."/>
        </authorList>
    </citation>
    <scope>NUCLEOTIDE SEQUENCE [LARGE SCALE GENOMIC DNA]</scope>
    <source>
        <strain evidence="2 3">Tom-12</strain>
    </source>
</reference>
<comment type="caution">
    <text evidence="2">The sequence shown here is derived from an EMBL/GenBank/DDBJ whole genome shotgun (WGS) entry which is preliminary data.</text>
</comment>
<evidence type="ECO:0000313" key="2">
    <source>
        <dbReference type="EMBL" id="KAK1473850.1"/>
    </source>
</evidence>
<dbReference type="GeneID" id="85416296"/>
<keyword evidence="3" id="KW-1185">Reference proteome</keyword>
<evidence type="ECO:0000313" key="3">
    <source>
        <dbReference type="Proteomes" id="UP001227543"/>
    </source>
</evidence>
<evidence type="ECO:0000256" key="1">
    <source>
        <dbReference type="SAM" id="MobiDB-lite"/>
    </source>
</evidence>
<protein>
    <recommendedName>
        <fullName evidence="4">SWIM-type domain-containing protein</fullName>
    </recommendedName>
</protein>
<dbReference type="Proteomes" id="UP001227543">
    <property type="component" value="Unassembled WGS sequence"/>
</dbReference>
<feature type="compositionally biased region" description="Basic residues" evidence="1">
    <location>
        <begin position="141"/>
        <end position="150"/>
    </location>
</feature>
<dbReference type="EMBL" id="MLFU01000194">
    <property type="protein sequence ID" value="KAK1473850.1"/>
    <property type="molecule type" value="Genomic_DNA"/>
</dbReference>
<dbReference type="RefSeq" id="XP_060373353.1">
    <property type="nucleotide sequence ID" value="XM_060532058.1"/>
</dbReference>